<dbReference type="Gene3D" id="1.10.3730.20">
    <property type="match status" value="1"/>
</dbReference>
<organism evidence="3 4">
    <name type="scientific">candidate division MSBL1 archaeon SCGC-AAA259D14</name>
    <dbReference type="NCBI Taxonomy" id="1698261"/>
    <lineage>
        <taxon>Archaea</taxon>
        <taxon>Methanobacteriati</taxon>
        <taxon>Methanobacteriota</taxon>
        <taxon>candidate division MSBL1</taxon>
    </lineage>
</organism>
<dbReference type="InterPro" id="IPR037185">
    <property type="entry name" value="EmrE-like"/>
</dbReference>
<feature type="transmembrane region" description="Helical" evidence="1">
    <location>
        <begin position="115"/>
        <end position="133"/>
    </location>
</feature>
<dbReference type="PANTHER" id="PTHR40761">
    <property type="entry name" value="CONSERVED INTEGRAL MEMBRANE ALANINE VALINE AND LEUCINE RICH PROTEIN-RELATED"/>
    <property type="match status" value="1"/>
</dbReference>
<protein>
    <recommendedName>
        <fullName evidence="2">EamA domain-containing protein</fullName>
    </recommendedName>
</protein>
<dbReference type="Proteomes" id="UP000070589">
    <property type="component" value="Unassembled WGS sequence"/>
</dbReference>
<feature type="domain" description="EamA" evidence="2">
    <location>
        <begin position="60"/>
        <end position="132"/>
    </location>
</feature>
<name>A0A133U3Q7_9EURY</name>
<evidence type="ECO:0000256" key="1">
    <source>
        <dbReference type="SAM" id="Phobius"/>
    </source>
</evidence>
<reference evidence="3 4" key="1">
    <citation type="journal article" date="2016" name="Sci. Rep.">
        <title>Metabolic traits of an uncultured archaeal lineage -MSBL1- from brine pools of the Red Sea.</title>
        <authorList>
            <person name="Mwirichia R."/>
            <person name="Alam I."/>
            <person name="Rashid M."/>
            <person name="Vinu M."/>
            <person name="Ba-Alawi W."/>
            <person name="Anthony Kamau A."/>
            <person name="Kamanda Ngugi D."/>
            <person name="Goker M."/>
            <person name="Klenk H.P."/>
            <person name="Bajic V."/>
            <person name="Stingl U."/>
        </authorList>
    </citation>
    <scope>NUCLEOTIDE SEQUENCE [LARGE SCALE GENOMIC DNA]</scope>
    <source>
        <strain evidence="3">SCGC-AAA259D14</strain>
    </source>
</reference>
<feature type="transmembrane region" description="Helical" evidence="1">
    <location>
        <begin position="58"/>
        <end position="76"/>
    </location>
</feature>
<evidence type="ECO:0000313" key="4">
    <source>
        <dbReference type="Proteomes" id="UP000070589"/>
    </source>
</evidence>
<accession>A0A133U3Q7</accession>
<dbReference type="InterPro" id="IPR000620">
    <property type="entry name" value="EamA_dom"/>
</dbReference>
<comment type="caution">
    <text evidence="3">The sequence shown here is derived from an EMBL/GenBank/DDBJ whole genome shotgun (WGS) entry which is preliminary data.</text>
</comment>
<dbReference type="AlphaFoldDB" id="A0A133U3Q7"/>
<evidence type="ECO:0000313" key="3">
    <source>
        <dbReference type="EMBL" id="KXA88829.1"/>
    </source>
</evidence>
<feature type="transmembrane region" description="Helical" evidence="1">
    <location>
        <begin position="82"/>
        <end position="108"/>
    </location>
</feature>
<keyword evidence="4" id="KW-1185">Reference proteome</keyword>
<feature type="transmembrane region" description="Helical" evidence="1">
    <location>
        <begin position="6"/>
        <end position="24"/>
    </location>
</feature>
<dbReference type="Pfam" id="PF00892">
    <property type="entry name" value="EamA"/>
    <property type="match status" value="1"/>
</dbReference>
<gene>
    <name evidence="3" type="ORF">AKJ62_04395</name>
</gene>
<proteinExistence type="predicted"/>
<keyword evidence="1" id="KW-1133">Transmembrane helix</keyword>
<keyword evidence="1" id="KW-0472">Membrane</keyword>
<dbReference type="EMBL" id="LHXL01000077">
    <property type="protein sequence ID" value="KXA88829.1"/>
    <property type="molecule type" value="Genomic_DNA"/>
</dbReference>
<dbReference type="GO" id="GO:0016020">
    <property type="term" value="C:membrane"/>
    <property type="evidence" value="ECO:0007669"/>
    <property type="project" value="InterPro"/>
</dbReference>
<dbReference type="PANTHER" id="PTHR40761:SF1">
    <property type="entry name" value="CONSERVED INTEGRAL MEMBRANE ALANINE VALINE AND LEUCINE RICH PROTEIN-RELATED"/>
    <property type="match status" value="1"/>
</dbReference>
<dbReference type="SUPFAM" id="SSF103481">
    <property type="entry name" value="Multidrug resistance efflux transporter EmrE"/>
    <property type="match status" value="1"/>
</dbReference>
<keyword evidence="1" id="KW-0812">Transmembrane</keyword>
<evidence type="ECO:0000259" key="2">
    <source>
        <dbReference type="Pfam" id="PF00892"/>
    </source>
</evidence>
<sequence length="134" mass="14768">MAVMELYVLVGLISAAFIGGGRVLEKRGVEDLPHFSEKQWFKDGKIQFSRIRKVMKKLLNSYFLSGVFLDVAGWLLTLKALAIGFISIIQPLKAFGNLVAVLLGVIWLNENLDTSEYLGIGLIIVGTVLINMVA</sequence>